<proteinExistence type="predicted"/>
<name>A0ABZ1TZ50_9ACTN</name>
<feature type="domain" description="HTH cro/C1-type" evidence="1">
    <location>
        <begin position="9"/>
        <end position="62"/>
    </location>
</feature>
<keyword evidence="3" id="KW-1185">Reference proteome</keyword>
<dbReference type="EMBL" id="CP108110">
    <property type="protein sequence ID" value="WUQ83206.1"/>
    <property type="molecule type" value="Genomic_DNA"/>
</dbReference>
<reference evidence="2" key="1">
    <citation type="submission" date="2022-10" db="EMBL/GenBank/DDBJ databases">
        <title>The complete genomes of actinobacterial strains from the NBC collection.</title>
        <authorList>
            <person name="Joergensen T.S."/>
            <person name="Alvarez Arevalo M."/>
            <person name="Sterndorff E.B."/>
            <person name="Faurdal D."/>
            <person name="Vuksanovic O."/>
            <person name="Mourched A.-S."/>
            <person name="Charusanti P."/>
            <person name="Shaw S."/>
            <person name="Blin K."/>
            <person name="Weber T."/>
        </authorList>
    </citation>
    <scope>NUCLEOTIDE SEQUENCE</scope>
    <source>
        <strain evidence="2">NBC_00222</strain>
    </source>
</reference>
<dbReference type="Pfam" id="PF13560">
    <property type="entry name" value="HTH_31"/>
    <property type="match status" value="1"/>
</dbReference>
<dbReference type="Gene3D" id="1.10.260.40">
    <property type="entry name" value="lambda repressor-like DNA-binding domains"/>
    <property type="match status" value="1"/>
</dbReference>
<dbReference type="CDD" id="cd00093">
    <property type="entry name" value="HTH_XRE"/>
    <property type="match status" value="1"/>
</dbReference>
<accession>A0ABZ1TZ50</accession>
<dbReference type="InterPro" id="IPR001387">
    <property type="entry name" value="Cro/C1-type_HTH"/>
</dbReference>
<dbReference type="PROSITE" id="PS50943">
    <property type="entry name" value="HTH_CROC1"/>
    <property type="match status" value="1"/>
</dbReference>
<organism evidence="2 3">
    <name type="scientific">Kitasatospora purpeofusca</name>
    <dbReference type="NCBI Taxonomy" id="67352"/>
    <lineage>
        <taxon>Bacteria</taxon>
        <taxon>Bacillati</taxon>
        <taxon>Actinomycetota</taxon>
        <taxon>Actinomycetes</taxon>
        <taxon>Kitasatosporales</taxon>
        <taxon>Streptomycetaceae</taxon>
        <taxon>Kitasatospora</taxon>
    </lineage>
</organism>
<sequence length="275" mass="30825">MRNDIGSTLRELRQAAGKEAKAVARGAAMSPSKLSRIETGKATPSTIDVDRILTAIGVPDAVRADLVEMARREATEAVAWRFLRRSGFHHHQDSIRAVEAETAVQRVFQPSCVPGLCQTPEYVRAVLAPKGLTPEVLARTVAARLERQSVLFDPRKSFRYLITESVLRWLIVPPAQMAVQIDRITALSRLPNVRIGVVPLSARMTEVSSSSFIVYDNRLVIVEIPHAEISTTDPKDIDLYLARFSRFDRVSLEGDPMREMLAHLRDEFLRQRETS</sequence>
<evidence type="ECO:0000313" key="3">
    <source>
        <dbReference type="Proteomes" id="UP001432222"/>
    </source>
</evidence>
<dbReference type="SUPFAM" id="SSF47413">
    <property type="entry name" value="lambda repressor-like DNA-binding domains"/>
    <property type="match status" value="1"/>
</dbReference>
<evidence type="ECO:0000313" key="2">
    <source>
        <dbReference type="EMBL" id="WUQ83206.1"/>
    </source>
</evidence>
<dbReference type="Pfam" id="PF19054">
    <property type="entry name" value="DUF5753"/>
    <property type="match status" value="1"/>
</dbReference>
<dbReference type="RefSeq" id="WP_328954239.1">
    <property type="nucleotide sequence ID" value="NZ_CP108110.1"/>
</dbReference>
<dbReference type="Proteomes" id="UP001432222">
    <property type="component" value="Chromosome"/>
</dbReference>
<protein>
    <submittedName>
        <fullName evidence="2">Helix-turn-helix domain-containing protein</fullName>
    </submittedName>
</protein>
<dbReference type="InterPro" id="IPR043917">
    <property type="entry name" value="DUF5753"/>
</dbReference>
<dbReference type="InterPro" id="IPR010982">
    <property type="entry name" value="Lambda_DNA-bd_dom_sf"/>
</dbReference>
<gene>
    <name evidence="2" type="ORF">OHA16_09620</name>
</gene>
<evidence type="ECO:0000259" key="1">
    <source>
        <dbReference type="PROSITE" id="PS50943"/>
    </source>
</evidence>
<dbReference type="SMART" id="SM00530">
    <property type="entry name" value="HTH_XRE"/>
    <property type="match status" value="1"/>
</dbReference>